<feature type="domain" description="Fe/B12 periplasmic-binding" evidence="6">
    <location>
        <begin position="60"/>
        <end position="331"/>
    </location>
</feature>
<dbReference type="EMBL" id="LT629799">
    <property type="protein sequence ID" value="SDV04788.1"/>
    <property type="molecule type" value="Genomic_DNA"/>
</dbReference>
<dbReference type="RefSeq" id="WP_091078746.1">
    <property type="nucleotide sequence ID" value="NZ_LT629799.1"/>
</dbReference>
<evidence type="ECO:0000313" key="8">
    <source>
        <dbReference type="Proteomes" id="UP000198825"/>
    </source>
</evidence>
<name>A0A1H2NHJ6_9ACTN</name>
<reference evidence="8" key="1">
    <citation type="submission" date="2016-10" db="EMBL/GenBank/DDBJ databases">
        <authorList>
            <person name="Varghese N."/>
            <person name="Submissions S."/>
        </authorList>
    </citation>
    <scope>NUCLEOTIDE SEQUENCE [LARGE SCALE GENOMIC DNA]</scope>
    <source>
        <strain evidence="8">DSM 21743</strain>
    </source>
</reference>
<comment type="similarity">
    <text evidence="2">Belongs to the bacterial solute-binding protein 8 family.</text>
</comment>
<accession>A0A1H2NHJ6</accession>
<dbReference type="Gene3D" id="3.40.50.1980">
    <property type="entry name" value="Nitrogenase molybdenum iron protein domain"/>
    <property type="match status" value="2"/>
</dbReference>
<dbReference type="STRING" id="546874.SAMN04488544_4041"/>
<dbReference type="PROSITE" id="PS51257">
    <property type="entry name" value="PROKAR_LIPOPROTEIN"/>
    <property type="match status" value="1"/>
</dbReference>
<dbReference type="InterPro" id="IPR051313">
    <property type="entry name" value="Bact_iron-sidero_bind"/>
</dbReference>
<sequence length="341" mass="35613">MERRRFLTALGLAATTAGLAACTRGGAPGADAAPAAGGSTAPWQVRHRYGTTTLAAPPQRVVTLGQTDHDAAIALGVVPVAVGGFTGGSYTPFRPWNSAGLAEKPPVLDMMEIPFERVAAQAPDLILAVMSGVTKEDHAKLAAIAPTVAQPVDGEDWAVPYAPHTDLIGRALGRQADAERLVAELDSAFADVRARNAVLAGRTAICAELNGGAYYVLGPAAPRTQFLTDVGLTLAPTLAALAGKGYNAELSRERLDLLDDVDVVVWSTDVADRGTLLEDPLVEALASTSEGRYVLALNGGDDDLLYSMDWGSILSNRWAIDQALPRILRAADGDPATDPND</sequence>
<evidence type="ECO:0000256" key="1">
    <source>
        <dbReference type="ARBA" id="ARBA00004196"/>
    </source>
</evidence>
<evidence type="ECO:0000256" key="2">
    <source>
        <dbReference type="ARBA" id="ARBA00008814"/>
    </source>
</evidence>
<gene>
    <name evidence="7" type="ORF">SAMN04488544_4041</name>
</gene>
<dbReference type="GO" id="GO:0030288">
    <property type="term" value="C:outer membrane-bounded periplasmic space"/>
    <property type="evidence" value="ECO:0007669"/>
    <property type="project" value="TreeGrafter"/>
</dbReference>
<feature type="chain" id="PRO_5039119601" evidence="5">
    <location>
        <begin position="21"/>
        <end position="341"/>
    </location>
</feature>
<evidence type="ECO:0000256" key="4">
    <source>
        <dbReference type="ARBA" id="ARBA00022729"/>
    </source>
</evidence>
<dbReference type="InterPro" id="IPR006311">
    <property type="entry name" value="TAT_signal"/>
</dbReference>
<dbReference type="InterPro" id="IPR002491">
    <property type="entry name" value="ABC_transptr_periplasmic_BD"/>
</dbReference>
<keyword evidence="8" id="KW-1185">Reference proteome</keyword>
<protein>
    <submittedName>
        <fullName evidence="7">Iron complex transport system substrate-binding protein</fullName>
    </submittedName>
</protein>
<evidence type="ECO:0000259" key="6">
    <source>
        <dbReference type="PROSITE" id="PS50983"/>
    </source>
</evidence>
<evidence type="ECO:0000256" key="3">
    <source>
        <dbReference type="ARBA" id="ARBA00022448"/>
    </source>
</evidence>
<keyword evidence="3" id="KW-0813">Transport</keyword>
<dbReference type="Pfam" id="PF01497">
    <property type="entry name" value="Peripla_BP_2"/>
    <property type="match status" value="1"/>
</dbReference>
<dbReference type="PROSITE" id="PS51318">
    <property type="entry name" value="TAT"/>
    <property type="match status" value="1"/>
</dbReference>
<dbReference type="Proteomes" id="UP000198825">
    <property type="component" value="Chromosome I"/>
</dbReference>
<dbReference type="OrthoDB" id="1846031at2"/>
<organism evidence="7 8">
    <name type="scientific">Microlunatus sagamiharensis</name>
    <dbReference type="NCBI Taxonomy" id="546874"/>
    <lineage>
        <taxon>Bacteria</taxon>
        <taxon>Bacillati</taxon>
        <taxon>Actinomycetota</taxon>
        <taxon>Actinomycetes</taxon>
        <taxon>Propionibacteriales</taxon>
        <taxon>Propionibacteriaceae</taxon>
        <taxon>Microlunatus</taxon>
    </lineage>
</organism>
<proteinExistence type="inferred from homology"/>
<dbReference type="GO" id="GO:1901678">
    <property type="term" value="P:iron coordination entity transport"/>
    <property type="evidence" value="ECO:0007669"/>
    <property type="project" value="UniProtKB-ARBA"/>
</dbReference>
<evidence type="ECO:0000256" key="5">
    <source>
        <dbReference type="SAM" id="SignalP"/>
    </source>
</evidence>
<dbReference type="SUPFAM" id="SSF53807">
    <property type="entry name" value="Helical backbone' metal receptor"/>
    <property type="match status" value="1"/>
</dbReference>
<comment type="subcellular location">
    <subcellularLocation>
        <location evidence="1">Cell envelope</location>
    </subcellularLocation>
</comment>
<dbReference type="AlphaFoldDB" id="A0A1H2NHJ6"/>
<feature type="signal peptide" evidence="5">
    <location>
        <begin position="1"/>
        <end position="20"/>
    </location>
</feature>
<dbReference type="PANTHER" id="PTHR30532">
    <property type="entry name" value="IRON III DICITRATE-BINDING PERIPLASMIC PROTEIN"/>
    <property type="match status" value="1"/>
</dbReference>
<dbReference type="PROSITE" id="PS50983">
    <property type="entry name" value="FE_B12_PBP"/>
    <property type="match status" value="1"/>
</dbReference>
<keyword evidence="4 5" id="KW-0732">Signal</keyword>
<dbReference type="PANTHER" id="PTHR30532:SF24">
    <property type="entry name" value="FERRIC ENTEROBACTIN-BINDING PERIPLASMIC PROTEIN FEPB"/>
    <property type="match status" value="1"/>
</dbReference>
<evidence type="ECO:0000313" key="7">
    <source>
        <dbReference type="EMBL" id="SDV04788.1"/>
    </source>
</evidence>